<keyword evidence="6 7" id="KW-0238">DNA-binding</keyword>
<dbReference type="SUPFAM" id="SSF52540">
    <property type="entry name" value="P-loop containing nucleoside triphosphate hydrolases"/>
    <property type="match status" value="1"/>
</dbReference>
<evidence type="ECO:0000256" key="5">
    <source>
        <dbReference type="ARBA" id="ARBA00023054"/>
    </source>
</evidence>
<sequence>MQLKSLTLRGFKSFAERTILRFEPGVTAIVGPNGSGKSNISDAVMWVLGEQSARTLRSGSMEDVIFAGSAARPALGMAEVSLTLSNTDGTLPIEFSEVTITRRLYRSGESDYYINNSPCRLLDIQELLSDSGLGKGLYSIIGQGRLEEILSSKPEERRILLEEAAGILKHKRRKDRAIKKLSSMEQNLQRAKDISQEVGRQLKPLQSQANKTHEHFTLNGRLRTLEVSLAVMDLKELQRDWEDAIAKETLLGGDLSTLKKELSGEHGTSEKLQLEFETKNFYSGDISEKRRKLQSFEERLRSSIIVLEEKFKNIEQRTGDIRHNISQAEQRKHSLNDQQRWLNKERAGLAAALEANETSVVDLEDKVKALEKKRGDLEADISNLKVKSQTETRAAEDYQRSIGDLQLAIQTAENQLEFLKEEFSYTKKNKAKLYQSVEDKKREIELIGIELSRLEFQLNEKAIHLEQLSAELDEARESESALREEQAGVKARIQALADIIDSFPTSDDIAQSLGSIELPSLLGLVKDVITVKPEYERAIEAVLGGDIFCVILEDAEGLEDIVRAKHRESAGLTSFIASDRARFKLPSDTLPLATWALEVVSYPDEFKFAISALLSHVYIVSGIDSALRLQDKLDHEIIVTTDGEVVLPNGKVIIGAASEAVGILSYQRELKELEDTLNTVEKKMVHIRDKRQELVDMLKNQESKKADIWSIIQAKRVEQSKLKQSLSDMEPEIERMAWREKDMHSKIEGLETNLKQDREDILKIKQELKLHRDKLYSTQFKLDDSVKTRDAWLENETKLRLDLGKLKVDIESIKDKDANHARRLNNISKELHSFDEQTEQERRFLGFIEALKAKVLPLKTAYEMLVESVSFRHHQISEMMTFEEGTLEDLRQDLRQSQLHINRLSDRIESTVKSIHELEVGKAQLELKVTTAVQKVVDEFDVPLEKALEHELGISREDAETESSEVRRKIAMLGPVNPIAVEEYEQLQERYAFFTDQIQDLQRSKRALMKVISAIEQKMKTKFVDTFELVNESFQKVFESLFPGGQAELILSEPDDIANSGVDIIAQPGGKKLQRLSLLSGGEKSLVALAFSFAIYQIKPSPFYILDEVEAALDDINLQRFISLVHKIRRDSQILIVTHQRRTMEVADSLYGVSMQADGVSRLISQKFSEVTVGTA</sequence>
<dbReference type="PIRSF" id="PIRSF005719">
    <property type="entry name" value="SMC"/>
    <property type="match status" value="1"/>
</dbReference>
<evidence type="ECO:0000313" key="10">
    <source>
        <dbReference type="Proteomes" id="UP000178086"/>
    </source>
</evidence>
<feature type="binding site" evidence="7">
    <location>
        <begin position="32"/>
        <end position="39"/>
    </location>
    <ligand>
        <name>ATP</name>
        <dbReference type="ChEBI" id="CHEBI:30616"/>
    </ligand>
</feature>
<dbReference type="Pfam" id="PF02463">
    <property type="entry name" value="SMC_N"/>
    <property type="match status" value="1"/>
</dbReference>
<organism evidence="9 10">
    <name type="scientific">Candidatus Aquicultor primus</name>
    <dbReference type="NCBI Taxonomy" id="1797195"/>
    <lineage>
        <taxon>Bacteria</taxon>
        <taxon>Bacillati</taxon>
        <taxon>Actinomycetota</taxon>
        <taxon>Candidatus Aquicultoria</taxon>
        <taxon>Candidatus Aquicultorales</taxon>
        <taxon>Candidatus Aquicultoraceae</taxon>
        <taxon>Candidatus Aquicultor</taxon>
    </lineage>
</organism>
<keyword evidence="5 7" id="KW-0175">Coiled coil</keyword>
<keyword evidence="2 7" id="KW-0963">Cytoplasm</keyword>
<evidence type="ECO:0000313" key="9">
    <source>
        <dbReference type="EMBL" id="OFW32456.1"/>
    </source>
</evidence>
<dbReference type="GO" id="GO:0006260">
    <property type="term" value="P:DNA replication"/>
    <property type="evidence" value="ECO:0007669"/>
    <property type="project" value="UniProtKB-UniRule"/>
</dbReference>
<feature type="coiled-coil region" evidence="7">
    <location>
        <begin position="663"/>
        <end position="690"/>
    </location>
</feature>
<dbReference type="GO" id="GO:0005524">
    <property type="term" value="F:ATP binding"/>
    <property type="evidence" value="ECO:0007669"/>
    <property type="project" value="UniProtKB-UniRule"/>
</dbReference>
<proteinExistence type="inferred from homology"/>
<comment type="domain">
    <text evidence="7">Contains large globular domains required for ATP hydrolysis at each terminus and a third globular domain forming a flexible hinge near the middle of the molecule. These domains are separated by coiled-coil structures.</text>
</comment>
<evidence type="ECO:0000256" key="2">
    <source>
        <dbReference type="ARBA" id="ARBA00022490"/>
    </source>
</evidence>
<gene>
    <name evidence="7" type="primary">smc</name>
    <name evidence="9" type="ORF">A2074_03720</name>
</gene>
<dbReference type="EMBL" id="MELI01000095">
    <property type="protein sequence ID" value="OFW32456.1"/>
    <property type="molecule type" value="Genomic_DNA"/>
</dbReference>
<dbReference type="AlphaFoldDB" id="A0A1F2UN39"/>
<feature type="domain" description="SMC hinge" evidence="8">
    <location>
        <begin position="519"/>
        <end position="630"/>
    </location>
</feature>
<dbReference type="InterPro" id="IPR024704">
    <property type="entry name" value="SMC"/>
</dbReference>
<dbReference type="SMART" id="SM00968">
    <property type="entry name" value="SMC_hinge"/>
    <property type="match status" value="1"/>
</dbReference>
<comment type="subunit">
    <text evidence="7">Homodimer.</text>
</comment>
<keyword evidence="4 7" id="KW-0067">ATP-binding</keyword>
<dbReference type="Gene3D" id="1.20.5.340">
    <property type="match status" value="1"/>
</dbReference>
<dbReference type="GO" id="GO:0005737">
    <property type="term" value="C:cytoplasm"/>
    <property type="evidence" value="ECO:0007669"/>
    <property type="project" value="UniProtKB-SubCell"/>
</dbReference>
<dbReference type="Pfam" id="PF06470">
    <property type="entry name" value="SMC_hinge"/>
    <property type="match status" value="1"/>
</dbReference>
<accession>A0A1F2UN39</accession>
<dbReference type="NCBIfam" id="TIGR02168">
    <property type="entry name" value="SMC_prok_B"/>
    <property type="match status" value="1"/>
</dbReference>
<dbReference type="Proteomes" id="UP000178086">
    <property type="component" value="Unassembled WGS sequence"/>
</dbReference>
<name>A0A1F2UN39_9ACTN</name>
<dbReference type="InterPro" id="IPR027417">
    <property type="entry name" value="P-loop_NTPase"/>
</dbReference>
<evidence type="ECO:0000256" key="4">
    <source>
        <dbReference type="ARBA" id="ARBA00022840"/>
    </source>
</evidence>
<dbReference type="SUPFAM" id="SSF75553">
    <property type="entry name" value="Smc hinge domain"/>
    <property type="match status" value="1"/>
</dbReference>
<dbReference type="GO" id="GO:0007062">
    <property type="term" value="P:sister chromatid cohesion"/>
    <property type="evidence" value="ECO:0007669"/>
    <property type="project" value="InterPro"/>
</dbReference>
<evidence type="ECO:0000256" key="3">
    <source>
        <dbReference type="ARBA" id="ARBA00022741"/>
    </source>
</evidence>
<dbReference type="PANTHER" id="PTHR43977">
    <property type="entry name" value="STRUCTURAL MAINTENANCE OF CHROMOSOMES PROTEIN 3"/>
    <property type="match status" value="1"/>
</dbReference>
<dbReference type="GO" id="GO:0016887">
    <property type="term" value="F:ATP hydrolysis activity"/>
    <property type="evidence" value="ECO:0007669"/>
    <property type="project" value="InterPro"/>
</dbReference>
<protein>
    <recommendedName>
        <fullName evidence="7">Chromosome partition protein Smc</fullName>
    </recommendedName>
</protein>
<feature type="coiled-coil region" evidence="7">
    <location>
        <begin position="297"/>
        <end position="485"/>
    </location>
</feature>
<dbReference type="SUPFAM" id="SSF90257">
    <property type="entry name" value="Myosin rod fragments"/>
    <property type="match status" value="1"/>
</dbReference>
<dbReference type="InterPro" id="IPR011890">
    <property type="entry name" value="SMC_prok"/>
</dbReference>
<feature type="coiled-coil region" evidence="7">
    <location>
        <begin position="167"/>
        <end position="194"/>
    </location>
</feature>
<feature type="coiled-coil region" evidence="7">
    <location>
        <begin position="984"/>
        <end position="1018"/>
    </location>
</feature>
<dbReference type="HAMAP" id="MF_01894">
    <property type="entry name" value="Smc_prok"/>
    <property type="match status" value="1"/>
</dbReference>
<comment type="subcellular location">
    <subcellularLocation>
        <location evidence="1 7">Cytoplasm</location>
    </subcellularLocation>
</comment>
<evidence type="ECO:0000256" key="7">
    <source>
        <dbReference type="HAMAP-Rule" id="MF_01894"/>
    </source>
</evidence>
<keyword evidence="3 7" id="KW-0547">Nucleotide-binding</keyword>
<dbReference type="FunFam" id="3.40.50.300:FF:000901">
    <property type="entry name" value="Chromosome partition protein Smc"/>
    <property type="match status" value="1"/>
</dbReference>
<evidence type="ECO:0000259" key="8">
    <source>
        <dbReference type="SMART" id="SM00968"/>
    </source>
</evidence>
<dbReference type="InterPro" id="IPR010935">
    <property type="entry name" value="SMC_hinge"/>
</dbReference>
<dbReference type="InterPro" id="IPR036277">
    <property type="entry name" value="SMC_hinge_sf"/>
</dbReference>
<dbReference type="CDD" id="cd03278">
    <property type="entry name" value="ABC_SMC_barmotin"/>
    <property type="match status" value="1"/>
</dbReference>
<dbReference type="Gene3D" id="3.40.50.300">
    <property type="entry name" value="P-loop containing nucleotide triphosphate hydrolases"/>
    <property type="match status" value="2"/>
</dbReference>
<feature type="coiled-coil region" evidence="7">
    <location>
        <begin position="747"/>
        <end position="774"/>
    </location>
</feature>
<dbReference type="GO" id="GO:0003677">
    <property type="term" value="F:DNA binding"/>
    <property type="evidence" value="ECO:0007669"/>
    <property type="project" value="UniProtKB-UniRule"/>
</dbReference>
<reference evidence="9 10" key="1">
    <citation type="journal article" date="2016" name="Nat. Commun.">
        <title>Thousands of microbial genomes shed light on interconnected biogeochemical processes in an aquifer system.</title>
        <authorList>
            <person name="Anantharaman K."/>
            <person name="Brown C.T."/>
            <person name="Hug L.A."/>
            <person name="Sharon I."/>
            <person name="Castelle C.J."/>
            <person name="Probst A.J."/>
            <person name="Thomas B.C."/>
            <person name="Singh A."/>
            <person name="Wilkins M.J."/>
            <person name="Karaoz U."/>
            <person name="Brodie E.L."/>
            <person name="Williams K.H."/>
            <person name="Hubbard S.S."/>
            <person name="Banfield J.F."/>
        </authorList>
    </citation>
    <scope>NUCLEOTIDE SEQUENCE [LARGE SCALE GENOMIC DNA]</scope>
</reference>
<comment type="caution">
    <text evidence="9">The sequence shown here is derived from an EMBL/GenBank/DDBJ whole genome shotgun (WGS) entry which is preliminary data.</text>
</comment>
<evidence type="ECO:0000256" key="6">
    <source>
        <dbReference type="ARBA" id="ARBA00023125"/>
    </source>
</evidence>
<dbReference type="Gene3D" id="3.30.70.1620">
    <property type="match status" value="1"/>
</dbReference>
<comment type="function">
    <text evidence="7">Required for chromosome condensation and partitioning.</text>
</comment>
<evidence type="ECO:0000256" key="1">
    <source>
        <dbReference type="ARBA" id="ARBA00004496"/>
    </source>
</evidence>
<comment type="similarity">
    <text evidence="7">Belongs to the SMC family.</text>
</comment>
<dbReference type="InterPro" id="IPR003395">
    <property type="entry name" value="RecF/RecN/SMC_N"/>
</dbReference>
<dbReference type="GO" id="GO:0007059">
    <property type="term" value="P:chromosome segregation"/>
    <property type="evidence" value="ECO:0007669"/>
    <property type="project" value="UniProtKB-UniRule"/>
</dbReference>
<dbReference type="FunFam" id="3.40.50.300:FF:000984">
    <property type="entry name" value="Chromosome partition protein Smc"/>
    <property type="match status" value="1"/>
</dbReference>
<dbReference type="Gene3D" id="1.20.1060.20">
    <property type="match status" value="1"/>
</dbReference>
<dbReference type="GO" id="GO:0005694">
    <property type="term" value="C:chromosome"/>
    <property type="evidence" value="ECO:0007669"/>
    <property type="project" value="InterPro"/>
</dbReference>
<dbReference type="GO" id="GO:0030261">
    <property type="term" value="P:chromosome condensation"/>
    <property type="evidence" value="ECO:0007669"/>
    <property type="project" value="InterPro"/>
</dbReference>